<dbReference type="PANTHER" id="PTHR33495">
    <property type="entry name" value="ANTI-SIGMA FACTOR ANTAGONIST TM_1081-RELATED-RELATED"/>
    <property type="match status" value="1"/>
</dbReference>
<feature type="compositionally biased region" description="Basic residues" evidence="3">
    <location>
        <begin position="151"/>
        <end position="160"/>
    </location>
</feature>
<dbReference type="CDD" id="cd07043">
    <property type="entry name" value="STAS_anti-anti-sigma_factors"/>
    <property type="match status" value="1"/>
</dbReference>
<dbReference type="Gene3D" id="3.30.750.24">
    <property type="entry name" value="STAS domain"/>
    <property type="match status" value="1"/>
</dbReference>
<feature type="region of interest" description="Disordered" evidence="3">
    <location>
        <begin position="1"/>
        <end position="21"/>
    </location>
</feature>
<dbReference type="NCBIfam" id="TIGR00377">
    <property type="entry name" value="ant_ant_sig"/>
    <property type="match status" value="1"/>
</dbReference>
<dbReference type="EMBL" id="CP059572">
    <property type="protein sequence ID" value="QXJ22276.1"/>
    <property type="molecule type" value="Genomic_DNA"/>
</dbReference>
<evidence type="ECO:0000259" key="4">
    <source>
        <dbReference type="PROSITE" id="PS50801"/>
    </source>
</evidence>
<name>A0ABX8QU55_9ACTN</name>
<comment type="similarity">
    <text evidence="1 2">Belongs to the anti-sigma-factor antagonist family.</text>
</comment>
<dbReference type="Proteomes" id="UP001049518">
    <property type="component" value="Chromosome"/>
</dbReference>
<proteinExistence type="inferred from homology"/>
<dbReference type="InterPro" id="IPR003658">
    <property type="entry name" value="Anti-sigma_ant"/>
</dbReference>
<evidence type="ECO:0000313" key="6">
    <source>
        <dbReference type="Proteomes" id="UP001049518"/>
    </source>
</evidence>
<dbReference type="PANTHER" id="PTHR33495:SF2">
    <property type="entry name" value="ANTI-SIGMA FACTOR ANTAGONIST TM_1081-RELATED"/>
    <property type="match status" value="1"/>
</dbReference>
<dbReference type="SUPFAM" id="SSF52091">
    <property type="entry name" value="SpoIIaa-like"/>
    <property type="match status" value="1"/>
</dbReference>
<feature type="region of interest" description="Disordered" evidence="3">
    <location>
        <begin position="136"/>
        <end position="160"/>
    </location>
</feature>
<accession>A0ABX8QU55</accession>
<evidence type="ECO:0000256" key="3">
    <source>
        <dbReference type="SAM" id="MobiDB-lite"/>
    </source>
</evidence>
<keyword evidence="6" id="KW-1185">Reference proteome</keyword>
<dbReference type="Pfam" id="PF01740">
    <property type="entry name" value="STAS"/>
    <property type="match status" value="1"/>
</dbReference>
<evidence type="ECO:0000313" key="5">
    <source>
        <dbReference type="EMBL" id="QXJ22276.1"/>
    </source>
</evidence>
<gene>
    <name evidence="5" type="ORF">AGRA3207_003256</name>
</gene>
<dbReference type="InterPro" id="IPR002645">
    <property type="entry name" value="STAS_dom"/>
</dbReference>
<evidence type="ECO:0000256" key="2">
    <source>
        <dbReference type="RuleBase" id="RU003749"/>
    </source>
</evidence>
<dbReference type="PROSITE" id="PS50801">
    <property type="entry name" value="STAS"/>
    <property type="match status" value="1"/>
</dbReference>
<organism evidence="5 6">
    <name type="scientific">Actinomadura graeca</name>
    <dbReference type="NCBI Taxonomy" id="2750812"/>
    <lineage>
        <taxon>Bacteria</taxon>
        <taxon>Bacillati</taxon>
        <taxon>Actinomycetota</taxon>
        <taxon>Actinomycetes</taxon>
        <taxon>Streptosporangiales</taxon>
        <taxon>Thermomonosporaceae</taxon>
        <taxon>Actinomadura</taxon>
    </lineage>
</organism>
<feature type="domain" description="STAS" evidence="4">
    <location>
        <begin position="35"/>
        <end position="128"/>
    </location>
</feature>
<dbReference type="InterPro" id="IPR036513">
    <property type="entry name" value="STAS_dom_sf"/>
</dbReference>
<dbReference type="RefSeq" id="WP_231335497.1">
    <property type="nucleotide sequence ID" value="NZ_CP059572.1"/>
</dbReference>
<protein>
    <recommendedName>
        <fullName evidence="2">Anti-sigma factor antagonist</fullName>
    </recommendedName>
</protein>
<feature type="compositionally biased region" description="Polar residues" evidence="3">
    <location>
        <begin position="1"/>
        <end position="13"/>
    </location>
</feature>
<evidence type="ECO:0000256" key="1">
    <source>
        <dbReference type="ARBA" id="ARBA00009013"/>
    </source>
</evidence>
<reference evidence="5" key="1">
    <citation type="submission" date="2020-07" db="EMBL/GenBank/DDBJ databases">
        <authorList>
            <person name="Tarantini F.S."/>
            <person name="Hong K.W."/>
            <person name="Chan K.G."/>
        </authorList>
    </citation>
    <scope>NUCLEOTIDE SEQUENCE</scope>
    <source>
        <strain evidence="5">32-07</strain>
    </source>
</reference>
<sequence>MTSIDNTPAQPGTSPRRAGPLVVGRDVSADSVLMLAVDVQQDGSTTVLRLSGELDVATADDLRFHIRAAVEAHAPQRLLLDLSQLGFADSSGLSVLVWAHQLMSDRGHQLRLHHPQPQVMRVLHITGLHTRLHITERGADGAGRATGTDRRHSRRRTAPG</sequence>